<keyword evidence="7 8" id="KW-0998">Cell outer membrane</keyword>
<keyword evidence="4 8" id="KW-0812">Transmembrane</keyword>
<reference evidence="12 13" key="1">
    <citation type="submission" date="2018-10" db="EMBL/GenBank/DDBJ databases">
        <title>Transmission dynamics of multidrug resistant bacteria on intensive care unit surfaces.</title>
        <authorList>
            <person name="D'Souza A.W."/>
            <person name="Potter R.F."/>
            <person name="Wallace M."/>
            <person name="Shupe A."/>
            <person name="Patel S."/>
            <person name="Sun S."/>
            <person name="Gul D."/>
            <person name="Kwon J.H."/>
            <person name="Andleeb S."/>
            <person name="Burnham C.-A.D."/>
            <person name="Dantas G."/>
        </authorList>
    </citation>
    <scope>NUCLEOTIDE SEQUENCE [LARGE SCALE GENOMIC DNA]</scope>
    <source>
        <strain evidence="12 13">WF_348</strain>
    </source>
</reference>
<dbReference type="SUPFAM" id="SSF56935">
    <property type="entry name" value="Porins"/>
    <property type="match status" value="1"/>
</dbReference>
<keyword evidence="5 9" id="KW-0798">TonB box</keyword>
<dbReference type="Gene3D" id="2.170.130.10">
    <property type="entry name" value="TonB-dependent receptor, plug domain"/>
    <property type="match status" value="1"/>
</dbReference>
<evidence type="ECO:0000259" key="11">
    <source>
        <dbReference type="Pfam" id="PF07715"/>
    </source>
</evidence>
<dbReference type="InterPro" id="IPR039426">
    <property type="entry name" value="TonB-dep_rcpt-like"/>
</dbReference>
<dbReference type="AlphaFoldDB" id="A0A3R8UNJ3"/>
<evidence type="ECO:0000256" key="2">
    <source>
        <dbReference type="ARBA" id="ARBA00022448"/>
    </source>
</evidence>
<comment type="caution">
    <text evidence="12">The sequence shown here is derived from an EMBL/GenBank/DDBJ whole genome shotgun (WGS) entry which is preliminary data.</text>
</comment>
<dbReference type="InterPro" id="IPR012910">
    <property type="entry name" value="Plug_dom"/>
</dbReference>
<dbReference type="InterPro" id="IPR037066">
    <property type="entry name" value="Plug_dom_sf"/>
</dbReference>
<evidence type="ECO:0000256" key="3">
    <source>
        <dbReference type="ARBA" id="ARBA00022452"/>
    </source>
</evidence>
<name>A0A3R8UNJ3_9FLAO</name>
<accession>A0A3R8UNJ3</accession>
<dbReference type="InterPro" id="IPR000531">
    <property type="entry name" value="Beta-barrel_TonB"/>
</dbReference>
<keyword evidence="12" id="KW-0675">Receptor</keyword>
<dbReference type="EMBL" id="RHPO01000029">
    <property type="protein sequence ID" value="RRT89588.1"/>
    <property type="molecule type" value="Genomic_DNA"/>
</dbReference>
<proteinExistence type="inferred from homology"/>
<protein>
    <submittedName>
        <fullName evidence="12">TonB-dependent receptor</fullName>
    </submittedName>
</protein>
<dbReference type="Proteomes" id="UP000267844">
    <property type="component" value="Unassembled WGS sequence"/>
</dbReference>
<dbReference type="GO" id="GO:0009279">
    <property type="term" value="C:cell outer membrane"/>
    <property type="evidence" value="ECO:0007669"/>
    <property type="project" value="UniProtKB-SubCell"/>
</dbReference>
<keyword evidence="6 8" id="KW-0472">Membrane</keyword>
<evidence type="ECO:0000313" key="13">
    <source>
        <dbReference type="Proteomes" id="UP000267844"/>
    </source>
</evidence>
<feature type="domain" description="TonB-dependent receptor plug" evidence="11">
    <location>
        <begin position="48"/>
        <end position="154"/>
    </location>
</feature>
<evidence type="ECO:0000313" key="12">
    <source>
        <dbReference type="EMBL" id="RRT89588.1"/>
    </source>
</evidence>
<organism evidence="12 13">
    <name type="scientific">Empedobacter falsenii</name>
    <dbReference type="NCBI Taxonomy" id="343874"/>
    <lineage>
        <taxon>Bacteria</taxon>
        <taxon>Pseudomonadati</taxon>
        <taxon>Bacteroidota</taxon>
        <taxon>Flavobacteriia</taxon>
        <taxon>Flavobacteriales</taxon>
        <taxon>Weeksellaceae</taxon>
        <taxon>Empedobacter</taxon>
    </lineage>
</organism>
<evidence type="ECO:0000256" key="4">
    <source>
        <dbReference type="ARBA" id="ARBA00022692"/>
    </source>
</evidence>
<dbReference type="GO" id="GO:0015344">
    <property type="term" value="F:siderophore uptake transmembrane transporter activity"/>
    <property type="evidence" value="ECO:0007669"/>
    <property type="project" value="TreeGrafter"/>
</dbReference>
<dbReference type="PANTHER" id="PTHR30069">
    <property type="entry name" value="TONB-DEPENDENT OUTER MEMBRANE RECEPTOR"/>
    <property type="match status" value="1"/>
</dbReference>
<dbReference type="InterPro" id="IPR036942">
    <property type="entry name" value="Beta-barrel_TonB_sf"/>
</dbReference>
<evidence type="ECO:0000256" key="5">
    <source>
        <dbReference type="ARBA" id="ARBA00023077"/>
    </source>
</evidence>
<dbReference type="Pfam" id="PF07715">
    <property type="entry name" value="Plug"/>
    <property type="match status" value="1"/>
</dbReference>
<gene>
    <name evidence="12" type="ORF">EGI89_11705</name>
</gene>
<dbReference type="PANTHER" id="PTHR30069:SF57">
    <property type="entry name" value="TONB-DEPENDENT RECEPTOR"/>
    <property type="match status" value="1"/>
</dbReference>
<evidence type="ECO:0000256" key="1">
    <source>
        <dbReference type="ARBA" id="ARBA00004571"/>
    </source>
</evidence>
<keyword evidence="2 8" id="KW-0813">Transport</keyword>
<sequence length="684" mass="77939">MKTTFYLFIALTSILSNAQEQKDSIYVKDTSENLDEIVVTGTMKAVRKSDSPVPIEIYTPKFFQKNPTPSLFDAVQLINGVQPQLNCNVCNTGDIHINGMEGSYTMILIDGMPIVSSLSTVYGLSGIPNSLVERIEVVKGPASSLYGTEAMGGIINVITKSPKSAPKLSLDAFTTSWLETNLDGGYKYNLGEKVNSLFGFNYFKYGNKKDKNNDGFTDVTLQDRITLFNKFDFERQKNRTASVALRYLYEDRWGGQMNWKRKLHRGSDEVYAESIMTNRFEAIGMYQLPIKEKIMTQFSYNFHQQNSFYGPESYQGKQQVVFAQSYWDKIIGQHSLLLGTSFKYTYYDDNTRGTGEYDEDNNLIKNNPMNTPIPGIFVQDEWTLNSENKLLLGYRFDYDKTHKGIHSPRVAYKFSPSSHHTLRASFGTGFRVVNVFTEDHRALTGARQVVFENELKPEKSYNGNINYVFKLPTSFTALNFDFTTFYSYFTNKIIADTDTDETKIIYDNLDGHAISQGVSLNIDATFDFPLKIMLGATYMDVYKKENGEKEVQYHAPKWSGNFLASYTFKKGFTVDLTANYNDKMKLPQVENDYRPEYSKPTVIANIQLSKSFKNNIEIYGGIKNIFNVLPKGDVIARWWDPFGEPGNGVTPPKGRNDVIFEPNDYSYTPMQGTRGFIGVRYNLR</sequence>
<evidence type="ECO:0000256" key="8">
    <source>
        <dbReference type="PROSITE-ProRule" id="PRU01360"/>
    </source>
</evidence>
<comment type="subcellular location">
    <subcellularLocation>
        <location evidence="1 8">Cell outer membrane</location>
        <topology evidence="1 8">Multi-pass membrane protein</topology>
    </subcellularLocation>
</comment>
<dbReference type="Gene3D" id="2.40.170.20">
    <property type="entry name" value="TonB-dependent receptor, beta-barrel domain"/>
    <property type="match status" value="1"/>
</dbReference>
<dbReference type="Pfam" id="PF00593">
    <property type="entry name" value="TonB_dep_Rec_b-barrel"/>
    <property type="match status" value="1"/>
</dbReference>
<dbReference type="PROSITE" id="PS52016">
    <property type="entry name" value="TONB_DEPENDENT_REC_3"/>
    <property type="match status" value="1"/>
</dbReference>
<feature type="domain" description="TonB-dependent receptor-like beta-barrel" evidence="10">
    <location>
        <begin position="197"/>
        <end position="625"/>
    </location>
</feature>
<comment type="similarity">
    <text evidence="8 9">Belongs to the TonB-dependent receptor family.</text>
</comment>
<evidence type="ECO:0000256" key="7">
    <source>
        <dbReference type="ARBA" id="ARBA00023237"/>
    </source>
</evidence>
<evidence type="ECO:0000259" key="10">
    <source>
        <dbReference type="Pfam" id="PF00593"/>
    </source>
</evidence>
<evidence type="ECO:0000256" key="9">
    <source>
        <dbReference type="RuleBase" id="RU003357"/>
    </source>
</evidence>
<dbReference type="GO" id="GO:0044718">
    <property type="term" value="P:siderophore transmembrane transport"/>
    <property type="evidence" value="ECO:0007669"/>
    <property type="project" value="TreeGrafter"/>
</dbReference>
<keyword evidence="3 8" id="KW-1134">Transmembrane beta strand</keyword>
<dbReference type="RefSeq" id="WP_125350312.1">
    <property type="nucleotide sequence ID" value="NZ_RHPN01000029.1"/>
</dbReference>
<evidence type="ECO:0000256" key="6">
    <source>
        <dbReference type="ARBA" id="ARBA00023136"/>
    </source>
</evidence>